<dbReference type="RefSeq" id="WP_346013530.1">
    <property type="nucleotide sequence ID" value="NZ_JAQYXP010000005.1"/>
</dbReference>
<keyword evidence="2" id="KW-1185">Reference proteome</keyword>
<evidence type="ECO:0000313" key="1">
    <source>
        <dbReference type="EMBL" id="MEN3238229.1"/>
    </source>
</evidence>
<dbReference type="EMBL" id="JAQYXP010000005">
    <property type="protein sequence ID" value="MEN3238229.1"/>
    <property type="molecule type" value="Genomic_DNA"/>
</dbReference>
<reference evidence="1 2" key="1">
    <citation type="journal article" date="2023" name="PLoS ONE">
        <title>Complete genome assembly of Hawai'i environmental nontuberculous mycobacteria reveals unexpected co-isolation with methylobacteria.</title>
        <authorList>
            <person name="Hendrix J."/>
            <person name="Epperson L.E."/>
            <person name="Tong E.I."/>
            <person name="Chan Y.L."/>
            <person name="Hasan N.A."/>
            <person name="Dawrs S.N."/>
            <person name="Norton G.J."/>
            <person name="Virdi R."/>
            <person name="Crooks J.L."/>
            <person name="Chan E.D."/>
            <person name="Honda J.R."/>
            <person name="Strong M."/>
        </authorList>
    </citation>
    <scope>NUCLEOTIDE SEQUENCE [LARGE SCALE GENOMIC DNA]</scope>
    <source>
        <strain evidence="1 2">NJH_HI04-1</strain>
    </source>
</reference>
<name>A0ABV0A4B6_9HYPH</name>
<gene>
    <name evidence="1" type="ORF">PUR29_32805</name>
</gene>
<proteinExistence type="predicted"/>
<protein>
    <submittedName>
        <fullName evidence="1">Uncharacterized protein</fullName>
    </submittedName>
</protein>
<comment type="caution">
    <text evidence="1">The sequence shown here is derived from an EMBL/GenBank/DDBJ whole genome shotgun (WGS) entry which is preliminary data.</text>
</comment>
<accession>A0ABV0A4B6</accession>
<evidence type="ECO:0000313" key="2">
    <source>
        <dbReference type="Proteomes" id="UP001407347"/>
    </source>
</evidence>
<sequence length="331" mass="36308">MTGIRSGKHAARPTSVERNSYAWWQSAVAAVAAGQKIPDVPERDMACFGRYAGSLKRHGPLVGMAIYPAKDKSGIWVKLGHGDPFLLETLEQEEDFCDGRFRWIARNPVTNEAYKHWLAHGQWPNQAPQVSDRVQSNAPPEVVLRETLDELTREFDAWIASVGEIRTKDDGDKAADFKARFAEIAKEAEDNREEQKRPHIAAGKAVDDLWCPIRDGSKAAAKRAAAAAQSWLTFDRARKLREAAEAVEAGQAVKAEDLTSRAGTRGRQVSLRTTQQFTVTDRAAMAAHFNIDERFLENGPVMVAVGKIALAHIEAGIAVPGAEMRAVTSAA</sequence>
<organism evidence="1 2">
    <name type="scientific">Methylobacterium ajmalii</name>
    <dbReference type="NCBI Taxonomy" id="2738439"/>
    <lineage>
        <taxon>Bacteria</taxon>
        <taxon>Pseudomonadati</taxon>
        <taxon>Pseudomonadota</taxon>
        <taxon>Alphaproteobacteria</taxon>
        <taxon>Hyphomicrobiales</taxon>
        <taxon>Methylobacteriaceae</taxon>
        <taxon>Methylobacterium</taxon>
    </lineage>
</organism>
<dbReference type="Proteomes" id="UP001407347">
    <property type="component" value="Unassembled WGS sequence"/>
</dbReference>